<comment type="caution">
    <text evidence="1">The sequence shown here is derived from an EMBL/GenBank/DDBJ whole genome shotgun (WGS) entry which is preliminary data.</text>
</comment>
<proteinExistence type="predicted"/>
<dbReference type="EMBL" id="VYZN01000025">
    <property type="protein sequence ID" value="KAE9535961.1"/>
    <property type="molecule type" value="Genomic_DNA"/>
</dbReference>
<dbReference type="AlphaFoldDB" id="A0A6G0TNN7"/>
<name>A0A6G0TNN7_APHGL</name>
<evidence type="ECO:0000313" key="2">
    <source>
        <dbReference type="Proteomes" id="UP000475862"/>
    </source>
</evidence>
<accession>A0A6G0TNN7</accession>
<organism evidence="1 2">
    <name type="scientific">Aphis glycines</name>
    <name type="common">Soybean aphid</name>
    <dbReference type="NCBI Taxonomy" id="307491"/>
    <lineage>
        <taxon>Eukaryota</taxon>
        <taxon>Metazoa</taxon>
        <taxon>Ecdysozoa</taxon>
        <taxon>Arthropoda</taxon>
        <taxon>Hexapoda</taxon>
        <taxon>Insecta</taxon>
        <taxon>Pterygota</taxon>
        <taxon>Neoptera</taxon>
        <taxon>Paraneoptera</taxon>
        <taxon>Hemiptera</taxon>
        <taxon>Sternorrhyncha</taxon>
        <taxon>Aphidomorpha</taxon>
        <taxon>Aphidoidea</taxon>
        <taxon>Aphididae</taxon>
        <taxon>Aphidini</taxon>
        <taxon>Aphis</taxon>
        <taxon>Aphis</taxon>
    </lineage>
</organism>
<sequence>MKYSRSFEYKHFKFVTKTIIGYTLQTPIPVVIIILAECVSTVNKLFPNSSIIRHTHIMLAANPLRNFGLKCFKYHTNKIRYDMQLQCNTLTKVVQEPATINMIRTVKECRPKNPLNNIFIKINNNGNKFQEGKRKTTNIKASSIQLLLLFGLYCYTIRNAIHYKLSTLSIYFYMTFECIKYDQYTHPRINWQNNCMVIVMQFKQFYLFRWLGWASRVEASNNQQFKVNAPKLLHILMKQIYSQQSAF</sequence>
<gene>
    <name evidence="1" type="ORF">AGLY_007862</name>
</gene>
<dbReference type="Proteomes" id="UP000475862">
    <property type="component" value="Unassembled WGS sequence"/>
</dbReference>
<protein>
    <submittedName>
        <fullName evidence="1">Uncharacterized protein</fullName>
    </submittedName>
</protein>
<reference evidence="1 2" key="1">
    <citation type="submission" date="2019-08" db="EMBL/GenBank/DDBJ databases">
        <title>The genome of the soybean aphid Biotype 1, its phylome, world population structure and adaptation to the North American continent.</title>
        <authorList>
            <person name="Giordano R."/>
            <person name="Donthu R.K."/>
            <person name="Hernandez A.G."/>
            <person name="Wright C.L."/>
            <person name="Zimin A.V."/>
        </authorList>
    </citation>
    <scope>NUCLEOTIDE SEQUENCE [LARGE SCALE GENOMIC DNA]</scope>
    <source>
        <tissue evidence="1">Whole aphids</tissue>
    </source>
</reference>
<keyword evidence="2" id="KW-1185">Reference proteome</keyword>
<evidence type="ECO:0000313" key="1">
    <source>
        <dbReference type="EMBL" id="KAE9535961.1"/>
    </source>
</evidence>